<evidence type="ECO:0000256" key="5">
    <source>
        <dbReference type="ARBA" id="ARBA00022723"/>
    </source>
</evidence>
<reference evidence="9 10" key="1">
    <citation type="submission" date="2020-07" db="EMBL/GenBank/DDBJ databases">
        <title>Genomic Encyclopedia of Type Strains, Phase III (KMG-III): the genomes of soil and plant-associated and newly described type strains.</title>
        <authorList>
            <person name="Whitman W."/>
        </authorList>
    </citation>
    <scope>NUCLEOTIDE SEQUENCE [LARGE SCALE GENOMIC DNA]</scope>
    <source>
        <strain evidence="9 10">CECT 8576</strain>
    </source>
</reference>
<evidence type="ECO:0000256" key="4">
    <source>
        <dbReference type="ARBA" id="ARBA00019129"/>
    </source>
</evidence>
<dbReference type="Gene3D" id="3.40.390.10">
    <property type="entry name" value="Collagenase (Catalytic Domain)"/>
    <property type="match status" value="1"/>
</dbReference>
<keyword evidence="9" id="KW-0378">Hydrolase</keyword>
<dbReference type="RefSeq" id="WP_179536050.1">
    <property type="nucleotide sequence ID" value="NZ_JACBYW010000005.1"/>
</dbReference>
<dbReference type="InterPro" id="IPR000013">
    <property type="entry name" value="Peptidase_M7"/>
</dbReference>
<proteinExistence type="inferred from homology"/>
<evidence type="ECO:0000256" key="3">
    <source>
        <dbReference type="ARBA" id="ARBA00012325"/>
    </source>
</evidence>
<accession>A0A852YZP4</accession>
<dbReference type="SUPFAM" id="SSF55486">
    <property type="entry name" value="Metalloproteases ('zincins'), catalytic domain"/>
    <property type="match status" value="1"/>
</dbReference>
<name>A0A852YZP4_9ACTN</name>
<dbReference type="GO" id="GO:0008270">
    <property type="term" value="F:zinc ion binding"/>
    <property type="evidence" value="ECO:0007669"/>
    <property type="project" value="InterPro"/>
</dbReference>
<dbReference type="EMBL" id="JACBYW010000005">
    <property type="protein sequence ID" value="NYH79648.1"/>
    <property type="molecule type" value="Genomic_DNA"/>
</dbReference>
<keyword evidence="5" id="KW-0479">Metal-binding</keyword>
<comment type="similarity">
    <text evidence="2">Belongs to the peptidase M7 family.</text>
</comment>
<protein>
    <recommendedName>
        <fullName evidence="4">Extracellular small neutral protease</fullName>
        <ecNumber evidence="3">3.4.24.77</ecNumber>
    </recommendedName>
    <alternativeName>
        <fullName evidence="7">Snapalysin</fullName>
    </alternativeName>
</protein>
<evidence type="ECO:0000313" key="9">
    <source>
        <dbReference type="EMBL" id="NYH79648.1"/>
    </source>
</evidence>
<dbReference type="AlphaFoldDB" id="A0A852YZP4"/>
<gene>
    <name evidence="9" type="ORF">FHR84_002986</name>
</gene>
<evidence type="ECO:0000256" key="6">
    <source>
        <dbReference type="ARBA" id="ARBA00023049"/>
    </source>
</evidence>
<dbReference type="Pfam" id="PF02031">
    <property type="entry name" value="Peptidase_M7"/>
    <property type="match status" value="1"/>
</dbReference>
<dbReference type="Proteomes" id="UP000548304">
    <property type="component" value="Unassembled WGS sequence"/>
</dbReference>
<keyword evidence="6" id="KW-0482">Metalloprotease</keyword>
<evidence type="ECO:0000256" key="8">
    <source>
        <dbReference type="SAM" id="SignalP"/>
    </source>
</evidence>
<dbReference type="PRINTS" id="PR00787">
    <property type="entry name" value="NEUTRALPTASE"/>
</dbReference>
<dbReference type="GO" id="GO:0006508">
    <property type="term" value="P:proteolysis"/>
    <property type="evidence" value="ECO:0007669"/>
    <property type="project" value="InterPro"/>
</dbReference>
<comment type="catalytic activity">
    <reaction evidence="1">
        <text>Hydrolyzes proteins with a preference for Tyr or Phe in the P1' position. Has no action on amino-acid p-nitroanilides.</text>
        <dbReference type="EC" id="3.4.24.77"/>
    </reaction>
</comment>
<evidence type="ECO:0000256" key="7">
    <source>
        <dbReference type="ARBA" id="ARBA00029927"/>
    </source>
</evidence>
<sequence length="191" mass="19887">MQPRAIRFVLPVLALALFTLVGFSPGSGTALAADGGPARSQATTVVTYDAGGAAEFGDVVRRATGIWNEHLSNVEFEAVDGSADVVILADDGWPRARPTGLGTGTVWMGRQAVEEGHDPTRIAAHELGHILGLPDRRTGVCEELMSGHSAGTDCTSATPNAAEVAEVERNFSADVFLPLGTHVYGEPTPAP</sequence>
<evidence type="ECO:0000256" key="1">
    <source>
        <dbReference type="ARBA" id="ARBA00000612"/>
    </source>
</evidence>
<evidence type="ECO:0000256" key="2">
    <source>
        <dbReference type="ARBA" id="ARBA00006571"/>
    </source>
</evidence>
<dbReference type="InterPro" id="IPR024079">
    <property type="entry name" value="MetalloPept_cat_dom_sf"/>
</dbReference>
<organism evidence="9 10">
    <name type="scientific">Actinopolyspora biskrensis</name>
    <dbReference type="NCBI Taxonomy" id="1470178"/>
    <lineage>
        <taxon>Bacteria</taxon>
        <taxon>Bacillati</taxon>
        <taxon>Actinomycetota</taxon>
        <taxon>Actinomycetes</taxon>
        <taxon>Actinopolysporales</taxon>
        <taxon>Actinopolysporaceae</taxon>
        <taxon>Actinopolyspora</taxon>
    </lineage>
</organism>
<keyword evidence="10" id="KW-1185">Reference proteome</keyword>
<dbReference type="EC" id="3.4.24.77" evidence="3"/>
<dbReference type="GO" id="GO:0004222">
    <property type="term" value="F:metalloendopeptidase activity"/>
    <property type="evidence" value="ECO:0007669"/>
    <property type="project" value="InterPro"/>
</dbReference>
<feature type="signal peptide" evidence="8">
    <location>
        <begin position="1"/>
        <end position="32"/>
    </location>
</feature>
<comment type="caution">
    <text evidence="9">The sequence shown here is derived from an EMBL/GenBank/DDBJ whole genome shotgun (WGS) entry which is preliminary data.</text>
</comment>
<dbReference type="GO" id="GO:0005576">
    <property type="term" value="C:extracellular region"/>
    <property type="evidence" value="ECO:0007669"/>
    <property type="project" value="InterPro"/>
</dbReference>
<evidence type="ECO:0000313" key="10">
    <source>
        <dbReference type="Proteomes" id="UP000548304"/>
    </source>
</evidence>
<keyword evidence="8" id="KW-0732">Signal</keyword>
<keyword evidence="6" id="KW-0645">Protease</keyword>
<feature type="chain" id="PRO_5032338168" description="Extracellular small neutral protease" evidence="8">
    <location>
        <begin position="33"/>
        <end position="191"/>
    </location>
</feature>